<dbReference type="InterPro" id="IPR025612">
    <property type="entry name" value="YqjK"/>
</dbReference>
<dbReference type="HOGENOM" id="CLU_170945_0_0_6"/>
<dbReference type="KEGG" id="icp:ICMP_580"/>
<evidence type="ECO:0000313" key="1">
    <source>
        <dbReference type="EMBL" id="BAH83420.1"/>
    </source>
</evidence>
<dbReference type="EMBL" id="AP010872">
    <property type="protein sequence ID" value="BAH83420.1"/>
    <property type="molecule type" value="Genomic_DNA"/>
</dbReference>
<protein>
    <submittedName>
        <fullName evidence="1">Hypothetial protein</fullName>
    </submittedName>
</protein>
<accession>C5WDL4</accession>
<gene>
    <name evidence="1" type="primary">yqjK</name>
    <name evidence="1" type="ORF">ICMP_580</name>
</gene>
<evidence type="ECO:0000313" key="2">
    <source>
        <dbReference type="Proteomes" id="UP000061704"/>
    </source>
</evidence>
<reference evidence="1 2" key="1">
    <citation type="journal article" date="2011" name="Genome Biol. Evol.">
        <title>Reductive evolution of bacterial genome in insect gut environment.</title>
        <authorList>
            <person name="Nikoh N."/>
            <person name="Hosokawa T."/>
            <person name="Ohshima K."/>
            <person name="Hattori M."/>
            <person name="Fukatsu T."/>
        </authorList>
    </citation>
    <scope>NUCLEOTIDE SEQUENCE [LARGE SCALE GENOMIC DNA]</scope>
    <source>
        <strain evidence="1 2">Mpkobe</strain>
    </source>
</reference>
<name>C5WDL4_9ENTR</name>
<dbReference type="Proteomes" id="UP000061704">
    <property type="component" value="Chromosome"/>
</dbReference>
<dbReference type="AlphaFoldDB" id="C5WDL4"/>
<proteinExistence type="predicted"/>
<organism evidence="1 2">
    <name type="scientific">Candidatus Ishikawaella capsulata Mpkobe</name>
    <dbReference type="NCBI Taxonomy" id="476281"/>
    <lineage>
        <taxon>Bacteria</taxon>
        <taxon>Pseudomonadati</taxon>
        <taxon>Pseudomonadota</taxon>
        <taxon>Gammaproteobacteria</taxon>
        <taxon>Enterobacterales</taxon>
        <taxon>Enterobacteriaceae</taxon>
        <taxon>Candidatus Ishikawella</taxon>
    </lineage>
</organism>
<sequence>MGQHNKRMAYIRMLLNRLQQLRRDLVLEKRALLIETATYDRLWFILRKINSYFKIISSILAIFSVRGSNMLIRFLKRIIYIWRIWGMVRSTYNSFLAEANR</sequence>
<dbReference type="STRING" id="476281.ICMP_580"/>
<keyword evidence="2" id="KW-1185">Reference proteome</keyword>
<dbReference type="Pfam" id="PF13997">
    <property type="entry name" value="YqjK"/>
    <property type="match status" value="1"/>
</dbReference>